<evidence type="ECO:0000313" key="2">
    <source>
        <dbReference type="EMBL" id="MBD6620957.1"/>
    </source>
</evidence>
<comment type="caution">
    <text evidence="2">The sequence shown here is derived from an EMBL/GenBank/DDBJ whole genome shotgun (WGS) entry which is preliminary data.</text>
</comment>
<feature type="region of interest" description="Disordered" evidence="1">
    <location>
        <begin position="53"/>
        <end position="86"/>
    </location>
</feature>
<organism evidence="2 3">
    <name type="scientific">Komarekiella delphini-convector SJRDD-AB1</name>
    <dbReference type="NCBI Taxonomy" id="2593771"/>
    <lineage>
        <taxon>Bacteria</taxon>
        <taxon>Bacillati</taxon>
        <taxon>Cyanobacteriota</taxon>
        <taxon>Cyanophyceae</taxon>
        <taxon>Nostocales</taxon>
        <taxon>Nostocaceae</taxon>
        <taxon>Komarekiella</taxon>
        <taxon>Komarekiella delphini-convector</taxon>
    </lineage>
</organism>
<accession>A0AA40VVD0</accession>
<reference evidence="2" key="1">
    <citation type="submission" date="2019-07" db="EMBL/GenBank/DDBJ databases">
        <title>Toxilogical consequences of a new and cryptic species of cyanobacteria (Komarekiella delphini-convector) recovered from the epidermis of a bottlenose dolphin and 1500 ft. in the air.</title>
        <authorList>
            <person name="Brown A.O."/>
            <person name="Dvorak P."/>
            <person name="Villanueva C.D."/>
            <person name="Foss A.J."/>
            <person name="Garvey A.D."/>
            <person name="Gibson Q.A."/>
            <person name="Johansen J.R."/>
            <person name="Casamatta D.A."/>
        </authorList>
    </citation>
    <scope>NUCLEOTIDE SEQUENCE</scope>
    <source>
        <strain evidence="2">SJRDD-AB1</strain>
    </source>
</reference>
<keyword evidence="3" id="KW-1185">Reference proteome</keyword>
<dbReference type="AlphaFoldDB" id="A0AA40VVD0"/>
<dbReference type="RefSeq" id="WP_191762276.1">
    <property type="nucleotide sequence ID" value="NZ_VJXY01000095.1"/>
</dbReference>
<dbReference type="Proteomes" id="UP001165986">
    <property type="component" value="Unassembled WGS sequence"/>
</dbReference>
<gene>
    <name evidence="2" type="ORF">FNW02_35830</name>
</gene>
<name>A0AA40VVD0_9NOST</name>
<evidence type="ECO:0000256" key="1">
    <source>
        <dbReference type="SAM" id="MobiDB-lite"/>
    </source>
</evidence>
<dbReference type="EMBL" id="VJXY01000095">
    <property type="protein sequence ID" value="MBD6620957.1"/>
    <property type="molecule type" value="Genomic_DNA"/>
</dbReference>
<sequence>MVNETSGQVVQLPEAQVRLLSKQEIEAKILAEIDSHLTRLAVLQKELNEDLEIRTPFGTVPPPLSQTPRSSNGTSRLSQPKKKVSA</sequence>
<proteinExistence type="predicted"/>
<feature type="compositionally biased region" description="Polar residues" evidence="1">
    <location>
        <begin position="66"/>
        <end position="78"/>
    </location>
</feature>
<evidence type="ECO:0000313" key="3">
    <source>
        <dbReference type="Proteomes" id="UP001165986"/>
    </source>
</evidence>
<protein>
    <submittedName>
        <fullName evidence="2">Uncharacterized protein</fullName>
    </submittedName>
</protein>